<feature type="region of interest" description="Disordered" evidence="1">
    <location>
        <begin position="1"/>
        <end position="43"/>
    </location>
</feature>
<dbReference type="EMBL" id="VSRR010026435">
    <property type="protein sequence ID" value="MPC67568.1"/>
    <property type="molecule type" value="Genomic_DNA"/>
</dbReference>
<gene>
    <name evidence="2" type="ORF">E2C01_061744</name>
</gene>
<sequence>MKPSRASPPQSGAGVGGGGGGGGGGEGKVSDPGRDARHRQSFSEELWEETVTWHDTRVTAVTLGDT</sequence>
<comment type="caution">
    <text evidence="2">The sequence shown here is derived from an EMBL/GenBank/DDBJ whole genome shotgun (WGS) entry which is preliminary data.</text>
</comment>
<accession>A0A5B7HF87</accession>
<reference evidence="2 3" key="1">
    <citation type="submission" date="2019-05" db="EMBL/GenBank/DDBJ databases">
        <title>Another draft genome of Portunus trituberculatus and its Hox gene families provides insights of decapod evolution.</title>
        <authorList>
            <person name="Jeong J.-H."/>
            <person name="Song I."/>
            <person name="Kim S."/>
            <person name="Choi T."/>
            <person name="Kim D."/>
            <person name="Ryu S."/>
            <person name="Kim W."/>
        </authorList>
    </citation>
    <scope>NUCLEOTIDE SEQUENCE [LARGE SCALE GENOMIC DNA]</scope>
    <source>
        <tissue evidence="2">Muscle</tissue>
    </source>
</reference>
<proteinExistence type="predicted"/>
<dbReference type="AlphaFoldDB" id="A0A5B7HF87"/>
<dbReference type="Proteomes" id="UP000324222">
    <property type="component" value="Unassembled WGS sequence"/>
</dbReference>
<evidence type="ECO:0000256" key="1">
    <source>
        <dbReference type="SAM" id="MobiDB-lite"/>
    </source>
</evidence>
<evidence type="ECO:0000313" key="2">
    <source>
        <dbReference type="EMBL" id="MPC67568.1"/>
    </source>
</evidence>
<organism evidence="2 3">
    <name type="scientific">Portunus trituberculatus</name>
    <name type="common">Swimming crab</name>
    <name type="synonym">Neptunus trituberculatus</name>
    <dbReference type="NCBI Taxonomy" id="210409"/>
    <lineage>
        <taxon>Eukaryota</taxon>
        <taxon>Metazoa</taxon>
        <taxon>Ecdysozoa</taxon>
        <taxon>Arthropoda</taxon>
        <taxon>Crustacea</taxon>
        <taxon>Multicrustacea</taxon>
        <taxon>Malacostraca</taxon>
        <taxon>Eumalacostraca</taxon>
        <taxon>Eucarida</taxon>
        <taxon>Decapoda</taxon>
        <taxon>Pleocyemata</taxon>
        <taxon>Brachyura</taxon>
        <taxon>Eubrachyura</taxon>
        <taxon>Portunoidea</taxon>
        <taxon>Portunidae</taxon>
        <taxon>Portuninae</taxon>
        <taxon>Portunus</taxon>
    </lineage>
</organism>
<name>A0A5B7HF87_PORTR</name>
<keyword evidence="3" id="KW-1185">Reference proteome</keyword>
<protein>
    <submittedName>
        <fullName evidence="2">Uncharacterized protein</fullName>
    </submittedName>
</protein>
<feature type="compositionally biased region" description="Gly residues" evidence="1">
    <location>
        <begin position="13"/>
        <end position="27"/>
    </location>
</feature>
<evidence type="ECO:0000313" key="3">
    <source>
        <dbReference type="Proteomes" id="UP000324222"/>
    </source>
</evidence>